<accession>A0A6S6U4Z0</accession>
<proteinExistence type="predicted"/>
<dbReference type="EMBL" id="CACVAV010000347">
    <property type="protein sequence ID" value="CAA6822586.1"/>
    <property type="molecule type" value="Genomic_DNA"/>
</dbReference>
<organism evidence="1">
    <name type="scientific">uncultured Thiotrichaceae bacterium</name>
    <dbReference type="NCBI Taxonomy" id="298394"/>
    <lineage>
        <taxon>Bacteria</taxon>
        <taxon>Pseudomonadati</taxon>
        <taxon>Pseudomonadota</taxon>
        <taxon>Gammaproteobacteria</taxon>
        <taxon>Thiotrichales</taxon>
        <taxon>Thiotrichaceae</taxon>
        <taxon>environmental samples</taxon>
    </lineage>
</organism>
<dbReference type="AlphaFoldDB" id="A0A6S6U4Z0"/>
<reference evidence="1" key="1">
    <citation type="submission" date="2020-01" db="EMBL/GenBank/DDBJ databases">
        <authorList>
            <person name="Meier V. D."/>
            <person name="Meier V D."/>
        </authorList>
    </citation>
    <scope>NUCLEOTIDE SEQUENCE</scope>
    <source>
        <strain evidence="1">HLG_WM_MAG_08</strain>
    </source>
</reference>
<protein>
    <submittedName>
        <fullName evidence="1">Uncharacterized protein</fullName>
    </submittedName>
</protein>
<evidence type="ECO:0000313" key="1">
    <source>
        <dbReference type="EMBL" id="CAA6822586.1"/>
    </source>
</evidence>
<feature type="non-terminal residue" evidence="1">
    <location>
        <position position="59"/>
    </location>
</feature>
<sequence>MSTIQETETLDYLVQQHPFKDYHTWWELGSEWSDFMSDAIVSEWKSLDPDNSDNLDEIE</sequence>
<name>A0A6S6U4Z0_9GAMM</name>
<gene>
    <name evidence="1" type="ORF">HELGO_WM55904</name>
</gene>